<evidence type="ECO:0000259" key="4">
    <source>
        <dbReference type="PROSITE" id="PS50893"/>
    </source>
</evidence>
<sequence>MNRFLEISQIQKRIDEFNLGPIDLKIEPGTITALIGNNGSGKSTLLKLIMNLAKPDMGNIKFFNKFVYGHDESWKKQVAYQPQTVIGWNPFTGNSLKEFISPLYPNWNEDQFNKMVSLLAIPLDKRYGKLSQGDQQKLSLALTLPRNTPLMLLDEPTSFIDIPSKKHFIDLVVDWMDQGERAIIMTSHQSEDIMKLADYLYVLQNGKMMGTFEKEELTESYMCYWMKCDLSVKPIPGEVSRENNRLISNNPSATETFFLENNLTYTTAKNMGMEEIITILLK</sequence>
<keyword evidence="6" id="KW-1185">Reference proteome</keyword>
<keyword evidence="1" id="KW-0813">Transport</keyword>
<dbReference type="GO" id="GO:0005524">
    <property type="term" value="F:ATP binding"/>
    <property type="evidence" value="ECO:0007669"/>
    <property type="project" value="UniProtKB-KW"/>
</dbReference>
<protein>
    <submittedName>
        <fullName evidence="5">ABC transporter ATP-binding protein</fullName>
    </submittedName>
</protein>
<dbReference type="InterPro" id="IPR027417">
    <property type="entry name" value="P-loop_NTPase"/>
</dbReference>
<evidence type="ECO:0000313" key="6">
    <source>
        <dbReference type="Proteomes" id="UP001335737"/>
    </source>
</evidence>
<dbReference type="InterPro" id="IPR051782">
    <property type="entry name" value="ABC_Transporter_VariousFunc"/>
</dbReference>
<accession>A0ABU6KFM0</accession>
<dbReference type="InterPro" id="IPR003593">
    <property type="entry name" value="AAA+_ATPase"/>
</dbReference>
<evidence type="ECO:0000313" key="5">
    <source>
        <dbReference type="EMBL" id="MEC5424108.1"/>
    </source>
</evidence>
<comment type="caution">
    <text evidence="5">The sequence shown here is derived from an EMBL/GenBank/DDBJ whole genome shotgun (WGS) entry which is preliminary data.</text>
</comment>
<proteinExistence type="predicted"/>
<evidence type="ECO:0000256" key="3">
    <source>
        <dbReference type="ARBA" id="ARBA00022840"/>
    </source>
</evidence>
<dbReference type="PROSITE" id="PS50893">
    <property type="entry name" value="ABC_TRANSPORTER_2"/>
    <property type="match status" value="1"/>
</dbReference>
<dbReference type="PROSITE" id="PS00211">
    <property type="entry name" value="ABC_TRANSPORTER_1"/>
    <property type="match status" value="1"/>
</dbReference>
<dbReference type="InterPro" id="IPR003439">
    <property type="entry name" value="ABC_transporter-like_ATP-bd"/>
</dbReference>
<organism evidence="5 6">
    <name type="scientific">Virgibacillus tibetensis</name>
    <dbReference type="NCBI Taxonomy" id="3042313"/>
    <lineage>
        <taxon>Bacteria</taxon>
        <taxon>Bacillati</taxon>
        <taxon>Bacillota</taxon>
        <taxon>Bacilli</taxon>
        <taxon>Bacillales</taxon>
        <taxon>Bacillaceae</taxon>
        <taxon>Virgibacillus</taxon>
    </lineage>
</organism>
<evidence type="ECO:0000256" key="1">
    <source>
        <dbReference type="ARBA" id="ARBA00022448"/>
    </source>
</evidence>
<dbReference type="Proteomes" id="UP001335737">
    <property type="component" value="Unassembled WGS sequence"/>
</dbReference>
<dbReference type="EMBL" id="JARZFX010000004">
    <property type="protein sequence ID" value="MEC5424108.1"/>
    <property type="molecule type" value="Genomic_DNA"/>
</dbReference>
<dbReference type="CDD" id="cd03230">
    <property type="entry name" value="ABC_DR_subfamily_A"/>
    <property type="match status" value="1"/>
</dbReference>
<keyword evidence="2" id="KW-0547">Nucleotide-binding</keyword>
<dbReference type="PANTHER" id="PTHR42939">
    <property type="entry name" value="ABC TRANSPORTER ATP-BINDING PROTEIN ALBC-RELATED"/>
    <property type="match status" value="1"/>
</dbReference>
<name>A0ABU6KFM0_9BACI</name>
<dbReference type="SMART" id="SM00382">
    <property type="entry name" value="AAA"/>
    <property type="match status" value="1"/>
</dbReference>
<gene>
    <name evidence="5" type="ORF">QGM71_11455</name>
</gene>
<feature type="domain" description="ABC transporter" evidence="4">
    <location>
        <begin position="2"/>
        <end position="230"/>
    </location>
</feature>
<dbReference type="SUPFAM" id="SSF52540">
    <property type="entry name" value="P-loop containing nucleoside triphosphate hydrolases"/>
    <property type="match status" value="1"/>
</dbReference>
<reference evidence="5 6" key="1">
    <citation type="journal article" date="2024" name="Int. J. Syst. Evol. Microbiol.">
        <title>Virgibacillus tibetensis sp. nov., isolated from salt lake on the Tibetan Plateau of China.</title>
        <authorList>
            <person name="Phurbu D."/>
            <person name="Liu Z.-X."/>
            <person name="Wang R."/>
            <person name="Zheng Y.-Y."/>
            <person name="Liu H.-C."/>
            <person name="Zhou Y.-G."/>
            <person name="Yu Y.-J."/>
            <person name="Li A.-H."/>
        </authorList>
    </citation>
    <scope>NUCLEOTIDE SEQUENCE [LARGE SCALE GENOMIC DNA]</scope>
    <source>
        <strain evidence="5 6">C22-A2</strain>
    </source>
</reference>
<dbReference type="RefSeq" id="WP_327607671.1">
    <property type="nucleotide sequence ID" value="NZ_JARZFX010000004.1"/>
</dbReference>
<keyword evidence="3 5" id="KW-0067">ATP-binding</keyword>
<dbReference type="InterPro" id="IPR017871">
    <property type="entry name" value="ABC_transporter-like_CS"/>
</dbReference>
<dbReference type="PANTHER" id="PTHR42939:SF3">
    <property type="entry name" value="ABC TRANSPORTER ATP-BINDING COMPONENT"/>
    <property type="match status" value="1"/>
</dbReference>
<dbReference type="Gene3D" id="3.40.50.300">
    <property type="entry name" value="P-loop containing nucleotide triphosphate hydrolases"/>
    <property type="match status" value="1"/>
</dbReference>
<evidence type="ECO:0000256" key="2">
    <source>
        <dbReference type="ARBA" id="ARBA00022741"/>
    </source>
</evidence>
<dbReference type="Pfam" id="PF00005">
    <property type="entry name" value="ABC_tran"/>
    <property type="match status" value="1"/>
</dbReference>